<dbReference type="STRING" id="66851.MBORA_16920"/>
<dbReference type="GO" id="GO:0005524">
    <property type="term" value="F:ATP binding"/>
    <property type="evidence" value="ECO:0007669"/>
    <property type="project" value="UniProtKB-KW"/>
</dbReference>
<dbReference type="SUPFAM" id="SSF50037">
    <property type="entry name" value="C-terminal domain of transcriptional repressors"/>
    <property type="match status" value="1"/>
</dbReference>
<dbReference type="InterPro" id="IPR004143">
    <property type="entry name" value="BPL_LPL_catalytic"/>
</dbReference>
<feature type="domain" description="BPL/LPL catalytic" evidence="4">
    <location>
        <begin position="59"/>
        <end position="239"/>
    </location>
</feature>
<gene>
    <name evidence="5" type="primary">birA</name>
    <name evidence="5" type="ORF">MBORA_16920</name>
</gene>
<dbReference type="Gene3D" id="3.30.930.10">
    <property type="entry name" value="Bira Bifunctional Protein, Domain 2"/>
    <property type="match status" value="1"/>
</dbReference>
<dbReference type="InterPro" id="IPR008988">
    <property type="entry name" value="Transcriptional_repressor_C"/>
</dbReference>
<dbReference type="InterPro" id="IPR045864">
    <property type="entry name" value="aa-tRNA-synth_II/BPL/LPL"/>
</dbReference>
<protein>
    <submittedName>
        <fullName evidence="5">Bifunctional ligase/repressor BirA</fullName>
        <ecNumber evidence="5">6.3.4.15</ecNumber>
    </submittedName>
</protein>
<keyword evidence="3" id="KW-0067">ATP-binding</keyword>
<accession>A0A162FC99</accession>
<dbReference type="RefSeq" id="WP_042694607.1">
    <property type="nucleotide sequence ID" value="NZ_CABMAB010000039.1"/>
</dbReference>
<evidence type="ECO:0000256" key="2">
    <source>
        <dbReference type="ARBA" id="ARBA00022741"/>
    </source>
</evidence>
<comment type="caution">
    <text evidence="5">The sequence shown here is derived from an EMBL/GenBank/DDBJ whole genome shotgun (WGS) entry which is preliminary data.</text>
</comment>
<keyword evidence="6" id="KW-1185">Reference proteome</keyword>
<proteinExistence type="predicted"/>
<reference evidence="6" key="1">
    <citation type="journal article" date="2016" name="Genome Announc.">
        <title>Draft Genome Sequences of Methanobrevibacter curvatus DSM11111, Methanobrevibacter cuticularis DSM11139, Methanobrevibacter filiformis DSM11501, and Methanobrevibacter oralis DSM7256.</title>
        <authorList>
            <person name="Poehlein A."/>
            <person name="Seedorf H."/>
        </authorList>
    </citation>
    <scope>NUCLEOTIDE SEQUENCE [LARGE SCALE GENOMIC DNA]</scope>
    <source>
        <strain evidence="6">DSM 7256 / JCM 30027 / ZR</strain>
    </source>
</reference>
<dbReference type="PANTHER" id="PTHR12835:SF5">
    <property type="entry name" value="BIOTIN--PROTEIN LIGASE"/>
    <property type="match status" value="1"/>
</dbReference>
<dbReference type="NCBIfam" id="TIGR00121">
    <property type="entry name" value="birA_ligase"/>
    <property type="match status" value="1"/>
</dbReference>
<dbReference type="PROSITE" id="PS51733">
    <property type="entry name" value="BPL_LPL_CATALYTIC"/>
    <property type="match status" value="1"/>
</dbReference>
<dbReference type="Proteomes" id="UP000077428">
    <property type="component" value="Unassembled WGS sequence"/>
</dbReference>
<dbReference type="Pfam" id="PF03099">
    <property type="entry name" value="BPL_LplA_LipB"/>
    <property type="match status" value="1"/>
</dbReference>
<evidence type="ECO:0000256" key="1">
    <source>
        <dbReference type="ARBA" id="ARBA00022598"/>
    </source>
</evidence>
<dbReference type="Pfam" id="PF02237">
    <property type="entry name" value="BPL_C"/>
    <property type="match status" value="1"/>
</dbReference>
<dbReference type="EC" id="6.3.4.15" evidence="5"/>
<dbReference type="EMBL" id="LWMU01000103">
    <property type="protein sequence ID" value="KZX10855.1"/>
    <property type="molecule type" value="Genomic_DNA"/>
</dbReference>
<dbReference type="InterPro" id="IPR004408">
    <property type="entry name" value="Biotin_CoA_COase_ligase"/>
</dbReference>
<dbReference type="GO" id="GO:0004077">
    <property type="term" value="F:biotin--[biotin carboxyl-carrier protein] ligase activity"/>
    <property type="evidence" value="ECO:0007669"/>
    <property type="project" value="UniProtKB-EC"/>
</dbReference>
<dbReference type="Gene3D" id="2.30.30.100">
    <property type="match status" value="1"/>
</dbReference>
<evidence type="ECO:0000313" key="5">
    <source>
        <dbReference type="EMBL" id="KZX10855.1"/>
    </source>
</evidence>
<dbReference type="PANTHER" id="PTHR12835">
    <property type="entry name" value="BIOTIN PROTEIN LIGASE"/>
    <property type="match status" value="1"/>
</dbReference>
<dbReference type="OrthoDB" id="46252at2157"/>
<evidence type="ECO:0000259" key="4">
    <source>
        <dbReference type="PROSITE" id="PS51733"/>
    </source>
</evidence>
<dbReference type="InterPro" id="IPR003142">
    <property type="entry name" value="BPL_C"/>
</dbReference>
<name>A0A162FC99_METOA</name>
<dbReference type="CDD" id="cd16442">
    <property type="entry name" value="BPL"/>
    <property type="match status" value="1"/>
</dbReference>
<evidence type="ECO:0000313" key="6">
    <source>
        <dbReference type="Proteomes" id="UP000077428"/>
    </source>
</evidence>
<keyword evidence="1 5" id="KW-0436">Ligase</keyword>
<dbReference type="SUPFAM" id="SSF55681">
    <property type="entry name" value="Class II aaRS and biotin synthetases"/>
    <property type="match status" value="1"/>
</dbReference>
<dbReference type="PATRIC" id="fig|66851.6.peg.1845"/>
<sequence>MQNEILKLLKKENKLSDDTLNEIKDIDINDFYNTIKEIGKQKTDYINVSKILKDLQTTYIGKNIYAYKEVNSTNTVAKFLSMNNIENGSVIISEKQSNAKGRSGKFWESPLGGIWLSIVLNPQVEHSKLPFITLATGVAVANALEKIGIDNAEIKWPNDIYINDKKVCGILTEAIAQFNTIENVIIGVGIDANFDYEEFPEVLKEDSTTLKEELGEEVDINYLIKIFLEEFEKIGVLFTEGEFEKILKEWRKRSYTIGKIVEVKEPFNKTYDAYVIGVDKDGALVVEKIDGTLEKVISGECIIKK</sequence>
<dbReference type="GO" id="GO:0005737">
    <property type="term" value="C:cytoplasm"/>
    <property type="evidence" value="ECO:0007669"/>
    <property type="project" value="TreeGrafter"/>
</dbReference>
<keyword evidence="2" id="KW-0547">Nucleotide-binding</keyword>
<dbReference type="AlphaFoldDB" id="A0A162FC99"/>
<organism evidence="5 6">
    <name type="scientific">Methanobrevibacter oralis</name>
    <dbReference type="NCBI Taxonomy" id="66851"/>
    <lineage>
        <taxon>Archaea</taxon>
        <taxon>Methanobacteriati</taxon>
        <taxon>Methanobacteriota</taxon>
        <taxon>Methanomada group</taxon>
        <taxon>Methanobacteria</taxon>
        <taxon>Methanobacteriales</taxon>
        <taxon>Methanobacteriaceae</taxon>
        <taxon>Methanobrevibacter</taxon>
    </lineage>
</organism>
<evidence type="ECO:0000256" key="3">
    <source>
        <dbReference type="ARBA" id="ARBA00022840"/>
    </source>
</evidence>